<feature type="domain" description="Dual specificity/tyrosine protein phosphatase N-terminal" evidence="1">
    <location>
        <begin position="29"/>
        <end position="121"/>
    </location>
</feature>
<organism evidence="2 3">
    <name type="scientific">Dissostichus eleginoides</name>
    <name type="common">Patagonian toothfish</name>
    <name type="synonym">Dissostichus amissus</name>
    <dbReference type="NCBI Taxonomy" id="100907"/>
    <lineage>
        <taxon>Eukaryota</taxon>
        <taxon>Metazoa</taxon>
        <taxon>Chordata</taxon>
        <taxon>Craniata</taxon>
        <taxon>Vertebrata</taxon>
        <taxon>Euteleostomi</taxon>
        <taxon>Actinopterygii</taxon>
        <taxon>Neopterygii</taxon>
        <taxon>Teleostei</taxon>
        <taxon>Neoteleostei</taxon>
        <taxon>Acanthomorphata</taxon>
        <taxon>Eupercaria</taxon>
        <taxon>Perciformes</taxon>
        <taxon>Notothenioidei</taxon>
        <taxon>Nototheniidae</taxon>
        <taxon>Dissostichus</taxon>
    </lineage>
</organism>
<accession>A0AAD9FFU1</accession>
<keyword evidence="3" id="KW-1185">Reference proteome</keyword>
<reference evidence="2" key="1">
    <citation type="submission" date="2023-04" db="EMBL/GenBank/DDBJ databases">
        <title>Chromosome-level genome of Chaenocephalus aceratus.</title>
        <authorList>
            <person name="Park H."/>
        </authorList>
    </citation>
    <scope>NUCLEOTIDE SEQUENCE</scope>
    <source>
        <strain evidence="2">DE</strain>
        <tissue evidence="2">Muscle</tissue>
    </source>
</reference>
<proteinExistence type="predicted"/>
<dbReference type="EMBL" id="JASDAP010000009">
    <property type="protein sequence ID" value="KAK1897110.1"/>
    <property type="molecule type" value="Genomic_DNA"/>
</dbReference>
<comment type="caution">
    <text evidence="2">The sequence shown here is derived from an EMBL/GenBank/DDBJ whole genome shotgun (WGS) entry which is preliminary data.</text>
</comment>
<dbReference type="InterPro" id="IPR029021">
    <property type="entry name" value="Prot-tyrosine_phosphatase-like"/>
</dbReference>
<evidence type="ECO:0000259" key="1">
    <source>
        <dbReference type="Pfam" id="PF14671"/>
    </source>
</evidence>
<name>A0AAD9FFU1_DISEL</name>
<sequence>MTVEGVRHSAILSALFGGTDESEPPGAAQFIKERLYFATLRSKPKSTANTHYFCTDDEFVYENFYADFGPLNLAMLYRYCCKLNKKLKSFTLTRKRIVHYTSFDQRKRSNAAVLIAGYAVI</sequence>
<dbReference type="InterPro" id="IPR029260">
    <property type="entry name" value="DSPn"/>
</dbReference>
<protein>
    <submittedName>
        <fullName evidence="2">Dual specificity protein phosphatase CDC14AB</fullName>
    </submittedName>
</protein>
<dbReference type="CDD" id="cd17657">
    <property type="entry name" value="CDC14_N"/>
    <property type="match status" value="1"/>
</dbReference>
<dbReference type="SUPFAM" id="SSF52799">
    <property type="entry name" value="(Phosphotyrosine protein) phosphatases II"/>
    <property type="match status" value="1"/>
</dbReference>
<dbReference type="Proteomes" id="UP001228049">
    <property type="component" value="Unassembled WGS sequence"/>
</dbReference>
<dbReference type="AlphaFoldDB" id="A0AAD9FFU1"/>
<evidence type="ECO:0000313" key="2">
    <source>
        <dbReference type="EMBL" id="KAK1897110.1"/>
    </source>
</evidence>
<dbReference type="Pfam" id="PF14671">
    <property type="entry name" value="DSPn"/>
    <property type="match status" value="1"/>
</dbReference>
<dbReference type="Gene3D" id="3.90.190.10">
    <property type="entry name" value="Protein tyrosine phosphatase superfamily"/>
    <property type="match status" value="1"/>
</dbReference>
<evidence type="ECO:0000313" key="3">
    <source>
        <dbReference type="Proteomes" id="UP001228049"/>
    </source>
</evidence>
<gene>
    <name evidence="2" type="ORF">KUDE01_016649</name>
</gene>